<dbReference type="InterPro" id="IPR002397">
    <property type="entry name" value="Cyt_P450_B"/>
</dbReference>
<name>A0A5B2XS69_9PSEU</name>
<keyword evidence="3" id="KW-0472">Membrane</keyword>
<dbReference type="Pfam" id="PF00067">
    <property type="entry name" value="p450"/>
    <property type="match status" value="1"/>
</dbReference>
<dbReference type="Gene3D" id="1.10.630.10">
    <property type="entry name" value="Cytochrome P450"/>
    <property type="match status" value="1"/>
</dbReference>
<dbReference type="Proteomes" id="UP000323454">
    <property type="component" value="Unassembled WGS sequence"/>
</dbReference>
<sequence length="402" mass="44464">MSLLSQRTSVFDPLDPAFLDDPYPCYARLRAAGPMVRDGAAQWVVARHEHVARLLRHPGLRSEWPESFQQMRVGEGAAGDFLRRVLLHREGPDHTVLRRLLGSTMQATPGAALRECVARVTDARLDRALESGMLDVMADLAIPVPVAVACEMLGIPAADVPLVETWGIEIIKAFTVILPEPDRPNVDAAIEELRAYLAERLRTSPDSDKLVGIFAELRQSAEGTTLTTDELIDNLIFLLVSGFTTTVHAIAAIGAVLLRHPDVYRQLRADRALVGRAVEEILRYDAPIQHVSRFAAERIEVEGLTIRPGRVVHLLLGAANHDERQFTEPQRLDIRRDPNPHVSFGAGIHTCLGAGLGRLESTFLLERLLERCADVEAGGELVRRPVQVFRTYERLPARLTAA</sequence>
<keyword evidence="2" id="KW-0503">Monooxygenase</keyword>
<dbReference type="EMBL" id="VUOB01000005">
    <property type="protein sequence ID" value="KAA2265782.1"/>
    <property type="molecule type" value="Genomic_DNA"/>
</dbReference>
<evidence type="ECO:0000256" key="2">
    <source>
        <dbReference type="RuleBase" id="RU000461"/>
    </source>
</evidence>
<reference evidence="4 5" key="2">
    <citation type="submission" date="2019-09" db="EMBL/GenBank/DDBJ databases">
        <authorList>
            <person name="Jin C."/>
        </authorList>
    </citation>
    <scope>NUCLEOTIDE SEQUENCE [LARGE SCALE GENOMIC DNA]</scope>
    <source>
        <strain evidence="4 5">AN110305</strain>
    </source>
</reference>
<dbReference type="OrthoDB" id="4156795at2"/>
<feature type="transmembrane region" description="Helical" evidence="3">
    <location>
        <begin position="235"/>
        <end position="258"/>
    </location>
</feature>
<comment type="similarity">
    <text evidence="1 2">Belongs to the cytochrome P450 family.</text>
</comment>
<dbReference type="AlphaFoldDB" id="A0A5B2XS69"/>
<reference evidence="4 5" key="1">
    <citation type="submission" date="2019-09" db="EMBL/GenBank/DDBJ databases">
        <title>Goodfellowia gen. nov., a new genus of the Pseudonocardineae related to Actinoalloteichus, containing Goodfellowia coeruleoviolacea gen. nov., comb. nov. gen. nov., comb. nov.</title>
        <authorList>
            <person name="Labeda D."/>
        </authorList>
    </citation>
    <scope>NUCLEOTIDE SEQUENCE [LARGE SCALE GENOMIC DNA]</scope>
    <source>
        <strain evidence="4 5">AN110305</strain>
    </source>
</reference>
<comment type="caution">
    <text evidence="4">The sequence shown here is derived from an EMBL/GenBank/DDBJ whole genome shotgun (WGS) entry which is preliminary data.</text>
</comment>
<dbReference type="GO" id="GO:0016705">
    <property type="term" value="F:oxidoreductase activity, acting on paired donors, with incorporation or reduction of molecular oxygen"/>
    <property type="evidence" value="ECO:0007669"/>
    <property type="project" value="InterPro"/>
</dbReference>
<evidence type="ECO:0000313" key="4">
    <source>
        <dbReference type="EMBL" id="KAA2265782.1"/>
    </source>
</evidence>
<dbReference type="PROSITE" id="PS00086">
    <property type="entry name" value="CYTOCHROME_P450"/>
    <property type="match status" value="1"/>
</dbReference>
<keyword evidence="3" id="KW-0812">Transmembrane</keyword>
<dbReference type="PRINTS" id="PR00359">
    <property type="entry name" value="BP450"/>
</dbReference>
<keyword evidence="2" id="KW-0479">Metal-binding</keyword>
<dbReference type="GO" id="GO:0005506">
    <property type="term" value="F:iron ion binding"/>
    <property type="evidence" value="ECO:0007669"/>
    <property type="project" value="InterPro"/>
</dbReference>
<dbReference type="PANTHER" id="PTHR46696:SF1">
    <property type="entry name" value="CYTOCHROME P450 YJIB-RELATED"/>
    <property type="match status" value="1"/>
</dbReference>
<evidence type="ECO:0000256" key="1">
    <source>
        <dbReference type="ARBA" id="ARBA00010617"/>
    </source>
</evidence>
<protein>
    <submittedName>
        <fullName evidence="4">Cytochrome P450</fullName>
    </submittedName>
</protein>
<keyword evidence="5" id="KW-1185">Reference proteome</keyword>
<dbReference type="GO" id="GO:0004497">
    <property type="term" value="F:monooxygenase activity"/>
    <property type="evidence" value="ECO:0007669"/>
    <property type="project" value="UniProtKB-KW"/>
</dbReference>
<dbReference type="SUPFAM" id="SSF48264">
    <property type="entry name" value="Cytochrome P450"/>
    <property type="match status" value="1"/>
</dbReference>
<proteinExistence type="inferred from homology"/>
<dbReference type="CDD" id="cd20625">
    <property type="entry name" value="CYP164-like"/>
    <property type="match status" value="1"/>
</dbReference>
<keyword evidence="2" id="KW-0349">Heme</keyword>
<keyword evidence="3" id="KW-1133">Transmembrane helix</keyword>
<evidence type="ECO:0000256" key="3">
    <source>
        <dbReference type="SAM" id="Phobius"/>
    </source>
</evidence>
<evidence type="ECO:0000313" key="5">
    <source>
        <dbReference type="Proteomes" id="UP000323454"/>
    </source>
</evidence>
<dbReference type="GO" id="GO:0020037">
    <property type="term" value="F:heme binding"/>
    <property type="evidence" value="ECO:0007669"/>
    <property type="project" value="InterPro"/>
</dbReference>
<gene>
    <name evidence="4" type="ORF">F0L68_04270</name>
</gene>
<keyword evidence="2" id="KW-0408">Iron</keyword>
<dbReference type="InterPro" id="IPR001128">
    <property type="entry name" value="Cyt_P450"/>
</dbReference>
<organism evidence="4 5">
    <name type="scientific">Solihabitans fulvus</name>
    <dbReference type="NCBI Taxonomy" id="1892852"/>
    <lineage>
        <taxon>Bacteria</taxon>
        <taxon>Bacillati</taxon>
        <taxon>Actinomycetota</taxon>
        <taxon>Actinomycetes</taxon>
        <taxon>Pseudonocardiales</taxon>
        <taxon>Pseudonocardiaceae</taxon>
        <taxon>Solihabitans</taxon>
    </lineage>
</organism>
<accession>A0A5B2XS69</accession>
<dbReference type="PANTHER" id="PTHR46696">
    <property type="entry name" value="P450, PUTATIVE (EUROFUNG)-RELATED"/>
    <property type="match status" value="1"/>
</dbReference>
<dbReference type="InterPro" id="IPR017972">
    <property type="entry name" value="Cyt_P450_CS"/>
</dbReference>
<dbReference type="RefSeq" id="WP_149848067.1">
    <property type="nucleotide sequence ID" value="NZ_VUOB01000005.1"/>
</dbReference>
<keyword evidence="2" id="KW-0560">Oxidoreductase</keyword>
<dbReference type="InterPro" id="IPR036396">
    <property type="entry name" value="Cyt_P450_sf"/>
</dbReference>